<keyword evidence="4" id="KW-0812">Transmembrane</keyword>
<protein>
    <submittedName>
        <fullName evidence="6">Helix-turn-helix domain-containing protein</fullName>
    </submittedName>
</protein>
<evidence type="ECO:0000259" key="5">
    <source>
        <dbReference type="PROSITE" id="PS01124"/>
    </source>
</evidence>
<dbReference type="Gene3D" id="1.25.40.10">
    <property type="entry name" value="Tetratricopeptide repeat domain"/>
    <property type="match status" value="2"/>
</dbReference>
<dbReference type="PANTHER" id="PTHR43280">
    <property type="entry name" value="ARAC-FAMILY TRANSCRIPTIONAL REGULATOR"/>
    <property type="match status" value="1"/>
</dbReference>
<evidence type="ECO:0000313" key="7">
    <source>
        <dbReference type="Proteomes" id="UP000267585"/>
    </source>
</evidence>
<keyword evidence="4" id="KW-0472">Membrane</keyword>
<dbReference type="Proteomes" id="UP000267585">
    <property type="component" value="Unassembled WGS sequence"/>
</dbReference>
<keyword evidence="4" id="KW-1133">Transmembrane helix</keyword>
<dbReference type="InterPro" id="IPR011990">
    <property type="entry name" value="TPR-like_helical_dom_sf"/>
</dbReference>
<keyword evidence="7" id="KW-1185">Reference proteome</keyword>
<dbReference type="OrthoDB" id="9779074at2"/>
<dbReference type="PANTHER" id="PTHR43280:SF2">
    <property type="entry name" value="HTH-TYPE TRANSCRIPTIONAL REGULATOR EXSA"/>
    <property type="match status" value="1"/>
</dbReference>
<dbReference type="RefSeq" id="WP_126161738.1">
    <property type="nucleotide sequence ID" value="NZ_RQPJ01000003.1"/>
</dbReference>
<keyword evidence="1" id="KW-0805">Transcription regulation</keyword>
<dbReference type="SUPFAM" id="SSF46689">
    <property type="entry name" value="Homeodomain-like"/>
    <property type="match status" value="1"/>
</dbReference>
<keyword evidence="3" id="KW-0804">Transcription</keyword>
<evidence type="ECO:0000256" key="3">
    <source>
        <dbReference type="ARBA" id="ARBA00023163"/>
    </source>
</evidence>
<dbReference type="SUPFAM" id="SSF48452">
    <property type="entry name" value="TPR-like"/>
    <property type="match status" value="2"/>
</dbReference>
<dbReference type="Gene3D" id="3.40.50.10070">
    <property type="entry name" value="TolB, N-terminal domain"/>
    <property type="match status" value="1"/>
</dbReference>
<dbReference type="PROSITE" id="PS01124">
    <property type="entry name" value="HTH_ARAC_FAMILY_2"/>
    <property type="match status" value="1"/>
</dbReference>
<feature type="transmembrane region" description="Helical" evidence="4">
    <location>
        <begin position="137"/>
        <end position="157"/>
    </location>
</feature>
<comment type="caution">
    <text evidence="6">The sequence shown here is derived from an EMBL/GenBank/DDBJ whole genome shotgun (WGS) entry which is preliminary data.</text>
</comment>
<accession>A0A3S0AEH1</accession>
<dbReference type="GO" id="GO:0003700">
    <property type="term" value="F:DNA-binding transcription factor activity"/>
    <property type="evidence" value="ECO:0007669"/>
    <property type="project" value="InterPro"/>
</dbReference>
<dbReference type="InterPro" id="IPR009057">
    <property type="entry name" value="Homeodomain-like_sf"/>
</dbReference>
<dbReference type="SMART" id="SM00342">
    <property type="entry name" value="HTH_ARAC"/>
    <property type="match status" value="1"/>
</dbReference>
<gene>
    <name evidence="6" type="ORF">EHW67_07370</name>
</gene>
<sequence>MSALGELNRDEVFLKELKQIVLDNITNEQFGVVPLSQEIGMSRSHLYRKLQSLTGQSISNFIREIRMVEAMKLLSKDMGSVSEIAYQVGFNTPSYFHKCFHDYYGYPPGEVKKMNDKVKKKVPSILVRPKNRIISFITNRTMVVSIVAIMFIGLFILEHTSNSLKASNEIKSIAILPLKPFSKDKDQSYLAAGMHDAIIGELGKISGLRVISKTSTLPFSDNTEKTLPDIAKELGVQAIIEGSVFISGDSLRLQVQLIEVFPNERHLGSQEYYEQISEVLSLQSELVQNIAAEINVNLTPGEGELFNKKRRTDKETYKHYLRGMYYLNKDTKAGFNEGMGHLKKAIESDPADPFAYASLALGYAISGHGQNSKKHVMVRAKAAAQQALLLDENMAKAHTALGMVYLYNEWDWENAKKEFDIALKINPNEEFAHAHLAWLYLLSDEKESAIEQARLATEINPLYPTYQLWLGWMHQIIGNHEIAIKEMEKLLEFEPNFSFAHYIIGNVYYDQERYLEALNEYEKIGWKNDMILSSIGAANVHLGNKKKALAILNEMDSMSHVEFVNPTYLALLQLALKGKDSAMVYLNQAYQDRLYPLPWVKCIGPFNSMKTDASFVNLLKKMNLDL</sequence>
<evidence type="ECO:0000256" key="1">
    <source>
        <dbReference type="ARBA" id="ARBA00023015"/>
    </source>
</evidence>
<feature type="domain" description="HTH araC/xylS-type" evidence="5">
    <location>
        <begin position="15"/>
        <end position="114"/>
    </location>
</feature>
<proteinExistence type="predicted"/>
<dbReference type="AlphaFoldDB" id="A0A3S0AEH1"/>
<keyword evidence="2" id="KW-0238">DNA-binding</keyword>
<dbReference type="Pfam" id="PF12833">
    <property type="entry name" value="HTH_18"/>
    <property type="match status" value="1"/>
</dbReference>
<dbReference type="EMBL" id="RQPJ01000003">
    <property type="protein sequence ID" value="RTE53750.1"/>
    <property type="molecule type" value="Genomic_DNA"/>
</dbReference>
<dbReference type="SMART" id="SM00028">
    <property type="entry name" value="TPR"/>
    <property type="match status" value="4"/>
</dbReference>
<dbReference type="GO" id="GO:0043565">
    <property type="term" value="F:sequence-specific DNA binding"/>
    <property type="evidence" value="ECO:0007669"/>
    <property type="project" value="InterPro"/>
</dbReference>
<dbReference type="InterPro" id="IPR018060">
    <property type="entry name" value="HTH_AraC"/>
</dbReference>
<reference evidence="6 7" key="1">
    <citation type="submission" date="2018-11" db="EMBL/GenBank/DDBJ databases">
        <title>Arenibacter aquaticus sp.nov., a marine bacterium isolated from surface seawater in the South China Sea.</title>
        <authorList>
            <person name="Guo J."/>
            <person name="Sun J."/>
        </authorList>
    </citation>
    <scope>NUCLEOTIDE SEQUENCE [LARGE SCALE GENOMIC DNA]</scope>
    <source>
        <strain evidence="6 7">GUO666</strain>
    </source>
</reference>
<dbReference type="Gene3D" id="1.10.10.60">
    <property type="entry name" value="Homeodomain-like"/>
    <property type="match status" value="1"/>
</dbReference>
<evidence type="ECO:0000256" key="2">
    <source>
        <dbReference type="ARBA" id="ARBA00023125"/>
    </source>
</evidence>
<organism evidence="6 7">
    <name type="scientific">Arenibacter aquaticus</name>
    <dbReference type="NCBI Taxonomy" id="2489054"/>
    <lineage>
        <taxon>Bacteria</taxon>
        <taxon>Pseudomonadati</taxon>
        <taxon>Bacteroidota</taxon>
        <taxon>Flavobacteriia</taxon>
        <taxon>Flavobacteriales</taxon>
        <taxon>Flavobacteriaceae</taxon>
        <taxon>Arenibacter</taxon>
    </lineage>
</organism>
<dbReference type="InterPro" id="IPR019734">
    <property type="entry name" value="TPR_rpt"/>
</dbReference>
<name>A0A3S0AEH1_9FLAO</name>
<evidence type="ECO:0000313" key="6">
    <source>
        <dbReference type="EMBL" id="RTE53750.1"/>
    </source>
</evidence>
<evidence type="ECO:0000256" key="4">
    <source>
        <dbReference type="SAM" id="Phobius"/>
    </source>
</evidence>